<proteinExistence type="predicted"/>
<dbReference type="GO" id="GO:0003676">
    <property type="term" value="F:nucleic acid binding"/>
    <property type="evidence" value="ECO:0007669"/>
    <property type="project" value="InterPro"/>
</dbReference>
<reference evidence="4" key="1">
    <citation type="journal article" date="2019" name="Sci. Rep.">
        <title>Draft genome of Tanacetum cinerariifolium, the natural source of mosquito coil.</title>
        <authorList>
            <person name="Yamashiro T."/>
            <person name="Shiraishi A."/>
            <person name="Satake H."/>
            <person name="Nakayama K."/>
        </authorList>
    </citation>
    <scope>NUCLEOTIDE SEQUENCE</scope>
</reference>
<feature type="compositionally biased region" description="Low complexity" evidence="2">
    <location>
        <begin position="1788"/>
        <end position="1800"/>
    </location>
</feature>
<dbReference type="SUPFAM" id="SSF53098">
    <property type="entry name" value="Ribonuclease H-like"/>
    <property type="match status" value="1"/>
</dbReference>
<feature type="compositionally biased region" description="Polar residues" evidence="2">
    <location>
        <begin position="1566"/>
        <end position="1596"/>
    </location>
</feature>
<dbReference type="PANTHER" id="PTHR11439">
    <property type="entry name" value="GAG-POL-RELATED RETROTRANSPOSON"/>
    <property type="match status" value="1"/>
</dbReference>
<feature type="region of interest" description="Disordered" evidence="2">
    <location>
        <begin position="1764"/>
        <end position="1811"/>
    </location>
</feature>
<protein>
    <submittedName>
        <fullName evidence="4">Uncharacterized mitochondrial protein AtMg00810-like</fullName>
    </submittedName>
</protein>
<dbReference type="InterPro" id="IPR001584">
    <property type="entry name" value="Integrase_cat-core"/>
</dbReference>
<evidence type="ECO:0000256" key="1">
    <source>
        <dbReference type="SAM" id="Coils"/>
    </source>
</evidence>
<name>A0A6L2N729_TANCI</name>
<dbReference type="EMBL" id="BKCJ010008239">
    <property type="protein sequence ID" value="GEU81237.1"/>
    <property type="molecule type" value="Genomic_DNA"/>
</dbReference>
<sequence length="2078" mass="237105">MNLRGGGAAGYGGGQNRVGNVNPGQARPVKCYNCNGAGHIARNYTQPKRPQNFEYYKDKMLLMQAQENGANDCDAFDSDVDEAPTAQTMFMANLSSADPVTAEAGPSYDSDILSEVAIGYKNPLCLTCAKQVQPALYNGHEIIKDNHAPAIVHKTKDTLEIAEITRKKINDKMKDPECVTRKVKIAPHDYSKENFLAIFTPQKQLTPEQNSWSNDLIKLKSEAFKEITPTGLTEGERGFEQTKECYLKEVIPFFKTLKDNFEGIQKALTYEIKEMKDVFEELEAEVAQNVVDRKHDAIERKNLLIANDNLIAECLSKEVFSVATNFELNVARFTEMTVSYTTVEARCLELEAELANLRNTSHHDNQEELINRFFKLEVNHLNLQLKYQNLKDSFGNNPPTPDKDTLDFDSVFVIGKMQASLQGKDNVIRQLKKQISQLQVTRSDTDRTLKVRTADSQITKLTEQVTNLQAQNNLFKAENDKIKQHYKELNNKDEHLDYLRHLKESVETIRDIVEEAKVVQIVLWYLNSGCSKHMTGDRLWLMNFVKKFIGTIRFGNDHFGAIMGYGDYVIGDSVISRLHSENILVTFKTRMVWNSLKALVGPPGASGDLGASKSSQVLPPPPPPLSTNQESQSKGSAAPSSSKTDASAKYQAWTTTDIRLRLSISLTLADLQMDEDIAPDEQAQSPDDEDIGSAHIPNVNLSPALSISKMKAAYYPDVGLEQMVPDQFWIEEDAVRTHMRILSVVKIEVFSMYRYDYMKKIVLRHADLNEHVIAERDFKYMYPSDFEDMYLLNLQGIESYQTHLNLTKPRWDATSFEYKHDYTVIDSPRAVTFRDKYGVQMMMRFNEIHKFSDGTLHQIDEALDYRVKEFRINRINPEAVKDKEDLPQSRVLCWWTLQRWRLQTSEAYQMITSFRHSRSISDDLYICLLLFDIEKVEVCSSLRSLKPKCIIESRAKRSSKRISLGHYSIMLASLHTMKSKTDIKSPTHYPRGDDPIAYLNKAMAFLIVVASSRLPSTNNQLRTSSNPRNQATIQDGRVTMQQVQGRQGQSYSGTRYKSNATSSRGNNSSRQARVVKCYNYQGEGHMARQCTQPKRTRNATLTEDFGKRFTPQQELLAEQAFWLCMSDPTSKPSDALPVKIEAPKELPKISLVNENLKKLKFHLTKFENVVKIRTTPNAHTEGEWGFKHMKAVFNNEIIVFLKSIKDIFNMFDRDLLNEIMENSDSKAQLQDKDSNICKLKDIIKSLREKSKEENVTYDCGENKTKNVELENSVAKLSSENERLCNEINHVKQVFKEQFDSIKKTCVHTKEHSDSLIDKLKLKSTKNEVLKAQIQDKHSLLKANSEPICATCKRSMFDGVHGNRSQLMNFVSKFLGTVRFKNDHIARIIGKRKKSSHQTKAKDTNQEKLYLLHMDLCGPMSVVSINEKMYILVIVDDYFRFTWVRFLRSKDKAPEAIIKFLKNIQVHLNATVRNVQTDNGIEFVNQTLREFYENVGISHQTFVSRTPQQNDIVELRNHTLVEATRTIDDWDHLFQPMFDEYFNPLTIAVSPVQEAAALRTMDLADSPVSTSIDKDAPSTSIPSSQEQEHSPITSQGFEESPKTPLFHDDPLNESPHEDSTSQGSSSNVLQIHAPFEQLYTPMVEKSKLDEDLQGKPVDATLYRGMIGSLMYLTSNRPDLIYVVCLCARYQAKHIKKYLNAVKWIFRYLKGTINIGLWYSKDTGISLTAYADADHAGCQDTRRSTSGSAQFLGDKLVSWPYKKQKSTAISMPSPPPPPPSTNQEGQSKGSATPSSTKTAASAEYQAWTTTDTRLRPNAHIPKVHLREDWWKPLEEERPATPEPAWSIPSSDVPIPNNNYVFALVSTYLPPPEDSLLAQTGDIAMFMNWFYKRRGITELKPQDLEGPAFELVKVFHPNVIRLHSKGSRPALSISKIKAAYYLDVGLEQMVPDQMWITEECKYDIAAIAVKTHMRILSVVRIKVFSMYGSPEPPTTQRQEDSYYCRQLMDQTFGFEYTHDYTVIDSPRVITFQDRYEVQMIMCFNEIHKFSDGTLQQIDEALDYRVKEFKSNRMNPGFNIRF</sequence>
<feature type="coiled-coil region" evidence="1">
    <location>
        <begin position="421"/>
        <end position="492"/>
    </location>
</feature>
<dbReference type="InterPro" id="IPR012337">
    <property type="entry name" value="RNaseH-like_sf"/>
</dbReference>
<dbReference type="Pfam" id="PF22936">
    <property type="entry name" value="Pol_BBD"/>
    <property type="match status" value="1"/>
</dbReference>
<dbReference type="PANTHER" id="PTHR11439:SF483">
    <property type="entry name" value="PEPTIDE SYNTHASE GLIP-LIKE, PUTATIVE (AFU_ORTHOLOGUE AFUA_3G12920)-RELATED"/>
    <property type="match status" value="1"/>
</dbReference>
<feature type="region of interest" description="Disordered" evidence="2">
    <location>
        <begin position="1"/>
        <end position="22"/>
    </location>
</feature>
<organism evidence="4">
    <name type="scientific">Tanacetum cinerariifolium</name>
    <name type="common">Dalmatian daisy</name>
    <name type="synonym">Chrysanthemum cinerariifolium</name>
    <dbReference type="NCBI Taxonomy" id="118510"/>
    <lineage>
        <taxon>Eukaryota</taxon>
        <taxon>Viridiplantae</taxon>
        <taxon>Streptophyta</taxon>
        <taxon>Embryophyta</taxon>
        <taxon>Tracheophyta</taxon>
        <taxon>Spermatophyta</taxon>
        <taxon>Magnoliopsida</taxon>
        <taxon>eudicotyledons</taxon>
        <taxon>Gunneridae</taxon>
        <taxon>Pentapetalae</taxon>
        <taxon>asterids</taxon>
        <taxon>campanulids</taxon>
        <taxon>Asterales</taxon>
        <taxon>Asteraceae</taxon>
        <taxon>Asteroideae</taxon>
        <taxon>Anthemideae</taxon>
        <taxon>Anthemidinae</taxon>
        <taxon>Tanacetum</taxon>
    </lineage>
</organism>
<comment type="caution">
    <text evidence="4">The sequence shown here is derived from an EMBL/GenBank/DDBJ whole genome shotgun (WGS) entry which is preliminary data.</text>
</comment>
<feature type="region of interest" description="Disordered" evidence="2">
    <location>
        <begin position="609"/>
        <end position="646"/>
    </location>
</feature>
<feature type="region of interest" description="Disordered" evidence="2">
    <location>
        <begin position="1017"/>
        <end position="1071"/>
    </location>
</feature>
<feature type="coiled-coil region" evidence="1">
    <location>
        <begin position="1266"/>
        <end position="1293"/>
    </location>
</feature>
<evidence type="ECO:0000256" key="2">
    <source>
        <dbReference type="SAM" id="MobiDB-lite"/>
    </source>
</evidence>
<dbReference type="GO" id="GO:0008270">
    <property type="term" value="F:zinc ion binding"/>
    <property type="evidence" value="ECO:0007669"/>
    <property type="project" value="InterPro"/>
</dbReference>
<dbReference type="Pfam" id="PF00665">
    <property type="entry name" value="rve"/>
    <property type="match status" value="1"/>
</dbReference>
<feature type="compositionally biased region" description="Gly residues" evidence="2">
    <location>
        <begin position="1"/>
        <end position="16"/>
    </location>
</feature>
<dbReference type="InterPro" id="IPR001878">
    <property type="entry name" value="Znf_CCHC"/>
</dbReference>
<dbReference type="GO" id="GO:0015074">
    <property type="term" value="P:DNA integration"/>
    <property type="evidence" value="ECO:0007669"/>
    <property type="project" value="InterPro"/>
</dbReference>
<feature type="region of interest" description="Disordered" evidence="2">
    <location>
        <begin position="1565"/>
        <end position="1625"/>
    </location>
</feature>
<dbReference type="InterPro" id="IPR054722">
    <property type="entry name" value="PolX-like_BBD"/>
</dbReference>
<dbReference type="SMART" id="SM00343">
    <property type="entry name" value="ZnF_C2HC"/>
    <property type="match status" value="2"/>
</dbReference>
<dbReference type="PROSITE" id="PS50994">
    <property type="entry name" value="INTEGRASE"/>
    <property type="match status" value="1"/>
</dbReference>
<evidence type="ECO:0000313" key="4">
    <source>
        <dbReference type="EMBL" id="GEU81237.1"/>
    </source>
</evidence>
<feature type="domain" description="Integrase catalytic" evidence="3">
    <location>
        <begin position="1403"/>
        <end position="1584"/>
    </location>
</feature>
<feature type="compositionally biased region" description="Low complexity" evidence="2">
    <location>
        <begin position="631"/>
        <end position="643"/>
    </location>
</feature>
<dbReference type="InterPro" id="IPR036397">
    <property type="entry name" value="RNaseH_sf"/>
</dbReference>
<dbReference type="Pfam" id="PF00098">
    <property type="entry name" value="zf-CCHC"/>
    <property type="match status" value="1"/>
</dbReference>
<feature type="compositionally biased region" description="Basic and acidic residues" evidence="2">
    <location>
        <begin position="1598"/>
        <end position="1618"/>
    </location>
</feature>
<accession>A0A6L2N729</accession>
<dbReference type="Gene3D" id="3.30.420.10">
    <property type="entry name" value="Ribonuclease H-like superfamily/Ribonuclease H"/>
    <property type="match status" value="1"/>
</dbReference>
<evidence type="ECO:0000259" key="3">
    <source>
        <dbReference type="PROSITE" id="PS50994"/>
    </source>
</evidence>
<gene>
    <name evidence="4" type="ORF">Tci_053215</name>
</gene>
<keyword evidence="1" id="KW-0175">Coiled coil</keyword>